<evidence type="ECO:0000313" key="2">
    <source>
        <dbReference type="Proteomes" id="UP000005467"/>
    </source>
</evidence>
<proteinExistence type="predicted"/>
<keyword evidence="2" id="KW-1185">Reference proteome</keyword>
<organism evidence="1 2">
    <name type="scientific">Actinobacillus ureae ATCC 25976</name>
    <dbReference type="NCBI Taxonomy" id="887324"/>
    <lineage>
        <taxon>Bacteria</taxon>
        <taxon>Pseudomonadati</taxon>
        <taxon>Pseudomonadota</taxon>
        <taxon>Gammaproteobacteria</taxon>
        <taxon>Pasteurellales</taxon>
        <taxon>Pasteurellaceae</taxon>
        <taxon>Actinobacillus</taxon>
    </lineage>
</organism>
<evidence type="ECO:0000313" key="1">
    <source>
        <dbReference type="EMBL" id="EFX90956.1"/>
    </source>
</evidence>
<reference evidence="1 2" key="1">
    <citation type="submission" date="2011-01" db="EMBL/GenBank/DDBJ databases">
        <authorList>
            <person name="Muzny D."/>
            <person name="Qin X."/>
            <person name="Deng J."/>
            <person name="Jiang H."/>
            <person name="Liu Y."/>
            <person name="Qu J."/>
            <person name="Song X.-Z."/>
            <person name="Zhang L."/>
            <person name="Thornton R."/>
            <person name="Coyle M."/>
            <person name="Francisco L."/>
            <person name="Jackson L."/>
            <person name="Javaid M."/>
            <person name="Korchina V."/>
            <person name="Kovar C."/>
            <person name="Mata R."/>
            <person name="Mathew T."/>
            <person name="Ngo R."/>
            <person name="Nguyen L."/>
            <person name="Nguyen N."/>
            <person name="Okwuonu G."/>
            <person name="Ongeri F."/>
            <person name="Pham C."/>
            <person name="Simmons D."/>
            <person name="Wilczek-Boney K."/>
            <person name="Hale W."/>
            <person name="Jakkamsetti A."/>
            <person name="Pham P."/>
            <person name="Ruth R."/>
            <person name="San Lucas F."/>
            <person name="Warren J."/>
            <person name="Zhang J."/>
            <person name="Zhao Z."/>
            <person name="Zhou C."/>
            <person name="Zhu D."/>
            <person name="Lee S."/>
            <person name="Bess C."/>
            <person name="Blankenburg K."/>
            <person name="Forbes L."/>
            <person name="Fu Q."/>
            <person name="Gubbala S."/>
            <person name="Hirani K."/>
            <person name="Jayaseelan J.C."/>
            <person name="Lara F."/>
            <person name="Munidasa M."/>
            <person name="Palculict T."/>
            <person name="Patil S."/>
            <person name="Pu L.-L."/>
            <person name="Saada N."/>
            <person name="Tang L."/>
            <person name="Weissenberger G."/>
            <person name="Zhu Y."/>
            <person name="Hemphill L."/>
            <person name="Shang Y."/>
            <person name="Youmans B."/>
            <person name="Ayvaz T."/>
            <person name="Ross M."/>
            <person name="Santibanez J."/>
            <person name="Aqrawi P."/>
            <person name="Gross S."/>
            <person name="Joshi V."/>
            <person name="Fowler G."/>
            <person name="Nazareth L."/>
            <person name="Reid J."/>
            <person name="Worley K."/>
            <person name="Petrosino J."/>
            <person name="Highlander S."/>
            <person name="Gibbs R."/>
        </authorList>
    </citation>
    <scope>NUCLEOTIDE SEQUENCE [LARGE SCALE GENOMIC DNA]</scope>
    <source>
        <strain evidence="1 2">ATCC 25976</strain>
    </source>
</reference>
<dbReference type="HOGENOM" id="CLU_3021505_0_0_6"/>
<dbReference type="Proteomes" id="UP000005467">
    <property type="component" value="Unassembled WGS sequence"/>
</dbReference>
<name>E8KJH8_9PAST</name>
<sequence length="55" mass="6304">MGPLKKSLKVSYSFYFLFSYKRSNFNGNLPKAQIGIIKHKNKNGRKSSDLRPLAD</sequence>
<comment type="caution">
    <text evidence="1">The sequence shown here is derived from an EMBL/GenBank/DDBJ whole genome shotgun (WGS) entry which is preliminary data.</text>
</comment>
<gene>
    <name evidence="1" type="ORF">HMPREF0027_1995</name>
</gene>
<accession>E8KJH8</accession>
<dbReference type="AlphaFoldDB" id="E8KJH8"/>
<protein>
    <submittedName>
        <fullName evidence="1">Uncharacterized protein</fullName>
    </submittedName>
</protein>
<dbReference type="EMBL" id="AEVG01000132">
    <property type="protein sequence ID" value="EFX90956.1"/>
    <property type="molecule type" value="Genomic_DNA"/>
</dbReference>